<keyword evidence="2" id="KW-1185">Reference proteome</keyword>
<evidence type="ECO:0000313" key="2">
    <source>
        <dbReference type="Proteomes" id="UP001056973"/>
    </source>
</evidence>
<reference evidence="1" key="1">
    <citation type="submission" date="2022-04" db="EMBL/GenBank/DDBJ databases">
        <authorList>
            <person name="Wang L."/>
            <person name="Zhang J."/>
            <person name="Wang J."/>
        </authorList>
    </citation>
    <scope>NUCLEOTIDE SEQUENCE</scope>
</reference>
<organism evidence="1 2">
    <name type="scientific">Stenotrophomonas phage vB_Sm_QDWS359</name>
    <dbReference type="NCBI Taxonomy" id="2943841"/>
    <lineage>
        <taxon>Viruses</taxon>
        <taxon>Duplodnaviria</taxon>
        <taxon>Heunggongvirae</taxon>
        <taxon>Uroviricota</taxon>
        <taxon>Caudoviricetes</taxon>
        <taxon>Mesyanzhinovviridae</taxon>
        <taxon>Bradleyvirinae</taxon>
        <taxon>Xooduovirus</taxon>
        <taxon>Xooduovirus QDWS359</taxon>
    </lineage>
</organism>
<proteinExistence type="predicted"/>
<gene>
    <name evidence="1" type="ORF">vBSmQDWS359_06</name>
</gene>
<evidence type="ECO:0000313" key="1">
    <source>
        <dbReference type="EMBL" id="UQM93923.1"/>
    </source>
</evidence>
<protein>
    <submittedName>
        <fullName evidence="1">Minor tail protein</fullName>
    </submittedName>
</protein>
<name>A0A9E7DKY5_9CAUD</name>
<sequence length="241" mass="24352">MPDVKLSQLAATSPASKSAGDALWAALPPTSRNANYTLVLADAFTTVLRDSGAGDFTYTVPPNSTAAFPLGTVIAVADTLASTAVTIAPGAGVTLRYGGVTGSYVLQAGSAVLLLKVATNTWLVIGEASSGVYTPALTNGANVASSTAYAIQWSRVGNVVTVSGRVDVTPTAAADTTTRVDVALPVPSNMVNTFEASGAGSAGFRPVVVSADATNDRIILQFQAASTSSTVLSFTATYLVK</sequence>
<dbReference type="EMBL" id="ON331942">
    <property type="protein sequence ID" value="UQM93923.1"/>
    <property type="molecule type" value="Genomic_DNA"/>
</dbReference>
<dbReference type="Proteomes" id="UP001056973">
    <property type="component" value="Segment"/>
</dbReference>
<accession>A0A9E7DKY5</accession>